<evidence type="ECO:0000313" key="2">
    <source>
        <dbReference type="Proteomes" id="UP000824782"/>
    </source>
</evidence>
<reference evidence="1" key="1">
    <citation type="thesis" date="2020" institute="ProQuest LLC" country="789 East Eisenhower Parkway, Ann Arbor, MI, USA">
        <title>Comparative Genomics and Chromosome Evolution.</title>
        <authorList>
            <person name="Mudd A.B."/>
        </authorList>
    </citation>
    <scope>NUCLEOTIDE SEQUENCE</scope>
    <source>
        <strain evidence="1">237g6f4</strain>
        <tissue evidence="1">Blood</tissue>
    </source>
</reference>
<dbReference type="Proteomes" id="UP000824782">
    <property type="component" value="Unassembled WGS sequence"/>
</dbReference>
<gene>
    <name evidence="1" type="ORF">GDO81_023210</name>
</gene>
<sequence>MGNISPVPQVNCHRGAPPHKTLATRAPHVLAFLPLWLLGDFRRGDLDDRVLLAGLAVRELRRTRSAGGHGRFLLSLELPCGEDDGLGELTLGGLRFLMRHFSWIGTVRGERPRGDLEKPAELGEMAGEVWFVVCGLVLPLRVRGVLTITSSSDESSLSASEEFCSFVSTNSALNGLHFLCREVLVT</sequence>
<comment type="caution">
    <text evidence="1">The sequence shown here is derived from an EMBL/GenBank/DDBJ whole genome shotgun (WGS) entry which is preliminary data.</text>
</comment>
<dbReference type="AlphaFoldDB" id="A0AAV6Z793"/>
<keyword evidence="2" id="KW-1185">Reference proteome</keyword>
<accession>A0AAV6Z793</accession>
<protein>
    <submittedName>
        <fullName evidence="1">Uncharacterized protein</fullName>
    </submittedName>
</protein>
<evidence type="ECO:0000313" key="1">
    <source>
        <dbReference type="EMBL" id="KAG8544030.1"/>
    </source>
</evidence>
<proteinExistence type="predicted"/>
<name>A0AAV6Z793_ENGPU</name>
<dbReference type="EMBL" id="WNYA01002615">
    <property type="protein sequence ID" value="KAG8544030.1"/>
    <property type="molecule type" value="Genomic_DNA"/>
</dbReference>
<organism evidence="1 2">
    <name type="scientific">Engystomops pustulosus</name>
    <name type="common">Tungara frog</name>
    <name type="synonym">Physalaemus pustulosus</name>
    <dbReference type="NCBI Taxonomy" id="76066"/>
    <lineage>
        <taxon>Eukaryota</taxon>
        <taxon>Metazoa</taxon>
        <taxon>Chordata</taxon>
        <taxon>Craniata</taxon>
        <taxon>Vertebrata</taxon>
        <taxon>Euteleostomi</taxon>
        <taxon>Amphibia</taxon>
        <taxon>Batrachia</taxon>
        <taxon>Anura</taxon>
        <taxon>Neobatrachia</taxon>
        <taxon>Hyloidea</taxon>
        <taxon>Leptodactylidae</taxon>
        <taxon>Leiuperinae</taxon>
        <taxon>Engystomops</taxon>
    </lineage>
</organism>